<dbReference type="EMBL" id="JAENHM010000025">
    <property type="protein sequence ID" value="MBK1837194.1"/>
    <property type="molecule type" value="Genomic_DNA"/>
</dbReference>
<proteinExistence type="predicted"/>
<feature type="transmembrane region" description="Helical" evidence="4">
    <location>
        <begin position="194"/>
        <end position="216"/>
    </location>
</feature>
<feature type="transmembrane region" description="Helical" evidence="4">
    <location>
        <begin position="254"/>
        <end position="277"/>
    </location>
</feature>
<dbReference type="Pfam" id="PF07690">
    <property type="entry name" value="MFS_1"/>
    <property type="match status" value="1"/>
</dbReference>
<dbReference type="RefSeq" id="WP_200191531.1">
    <property type="nucleotide sequence ID" value="NZ_JAENHM010000025.1"/>
</dbReference>
<feature type="transmembrane region" description="Helical" evidence="4">
    <location>
        <begin position="78"/>
        <end position="99"/>
    </location>
</feature>
<feature type="transmembrane region" description="Helical" evidence="4">
    <location>
        <begin position="351"/>
        <end position="375"/>
    </location>
</feature>
<dbReference type="InterPro" id="IPR036259">
    <property type="entry name" value="MFS_trans_sf"/>
</dbReference>
<evidence type="ECO:0000256" key="3">
    <source>
        <dbReference type="ARBA" id="ARBA00023136"/>
    </source>
</evidence>
<evidence type="ECO:0000256" key="4">
    <source>
        <dbReference type="SAM" id="Phobius"/>
    </source>
</evidence>
<evidence type="ECO:0000313" key="7">
    <source>
        <dbReference type="Proteomes" id="UP000652760"/>
    </source>
</evidence>
<feature type="transmembrane region" description="Helical" evidence="4">
    <location>
        <begin position="415"/>
        <end position="437"/>
    </location>
</feature>
<name>A0ABS1F198_9PROT</name>
<evidence type="ECO:0000259" key="5">
    <source>
        <dbReference type="PROSITE" id="PS50850"/>
    </source>
</evidence>
<dbReference type="NCBIfam" id="TIGR04259">
    <property type="entry name" value="oxa_formateAnti"/>
    <property type="match status" value="1"/>
</dbReference>
<dbReference type="PANTHER" id="PTHR11360:SF304">
    <property type="entry name" value="MFS DOMAIN-CONTAINING PROTEIN"/>
    <property type="match status" value="1"/>
</dbReference>
<gene>
    <name evidence="6" type="primary">oxlT</name>
    <name evidence="6" type="ORF">JHL17_07195</name>
</gene>
<dbReference type="InterPro" id="IPR011701">
    <property type="entry name" value="MFS"/>
</dbReference>
<feature type="transmembrane region" description="Helical" evidence="4">
    <location>
        <begin position="46"/>
        <end position="66"/>
    </location>
</feature>
<dbReference type="InterPro" id="IPR020846">
    <property type="entry name" value="MFS_dom"/>
</dbReference>
<keyword evidence="7" id="KW-1185">Reference proteome</keyword>
<dbReference type="CDD" id="cd17353">
    <property type="entry name" value="MFS_OFA_like"/>
    <property type="match status" value="1"/>
</dbReference>
<sequence length="461" mass="49410">MSQETHPDPMADPMAGSVAGRMGRTGPAAMAQGACGWETRVRWRQLVLGVVAMMAISSPQYVWALFVQPMLSSFDVSLSALQVTIALFSIFQCGFGPMHGYLAEKFTPRQFATVGGLFVAASWMSSAYVTSLPVLYVTYGVFSGIGTGMIYVAVVELMTQWFPDRRGFAIGMVAGSYGFGAIVTTFPIDTAIKAMGYQSTLLVFGAILGVICVLAAQGMARPPKGYMAGFRAAAEAKMAGLHSHTPREMLRTPIFWLLFAMMTMVATGGLMVISQIGAFAKDFGITKDVMVFGMAALPLALTVDRVANGLTRPFFGWVSDHLGRENTMVVAFALEGLSILLLLKFGTDPLLFVLLTGVVFFGWGEIYSLFPSLLGDLFGPRHAANNFGFLLIATALGSILGGPLAALIYEQTQSWPLVFTLVSVLDFCTAGLALCVLKPMRRSWLVRQDGAPSAAGATVLR</sequence>
<feature type="transmembrane region" description="Helical" evidence="4">
    <location>
        <begin position="111"/>
        <end position="130"/>
    </location>
</feature>
<dbReference type="Gene3D" id="1.20.1250.20">
    <property type="entry name" value="MFS general substrate transporter like domains"/>
    <property type="match status" value="2"/>
</dbReference>
<feature type="transmembrane region" description="Helical" evidence="4">
    <location>
        <begin position="387"/>
        <end position="409"/>
    </location>
</feature>
<dbReference type="InterPro" id="IPR050327">
    <property type="entry name" value="Proton-linked_MCT"/>
</dbReference>
<evidence type="ECO:0000256" key="2">
    <source>
        <dbReference type="ARBA" id="ARBA00022989"/>
    </source>
</evidence>
<feature type="domain" description="Major facilitator superfamily (MFS) profile" evidence="5">
    <location>
        <begin position="44"/>
        <end position="441"/>
    </location>
</feature>
<dbReference type="SUPFAM" id="SSF103473">
    <property type="entry name" value="MFS general substrate transporter"/>
    <property type="match status" value="1"/>
</dbReference>
<comment type="caution">
    <text evidence="6">The sequence shown here is derived from an EMBL/GenBank/DDBJ whole genome shotgun (WGS) entry which is preliminary data.</text>
</comment>
<dbReference type="PANTHER" id="PTHR11360">
    <property type="entry name" value="MONOCARBOXYLATE TRANSPORTER"/>
    <property type="match status" value="1"/>
</dbReference>
<keyword evidence="1 4" id="KW-0812">Transmembrane</keyword>
<organism evidence="6 7">
    <name type="scientific">Azospirillum endophyticum</name>
    <dbReference type="NCBI Taxonomy" id="2800326"/>
    <lineage>
        <taxon>Bacteria</taxon>
        <taxon>Pseudomonadati</taxon>
        <taxon>Pseudomonadota</taxon>
        <taxon>Alphaproteobacteria</taxon>
        <taxon>Rhodospirillales</taxon>
        <taxon>Azospirillaceae</taxon>
        <taxon>Azospirillum</taxon>
    </lineage>
</organism>
<feature type="transmembrane region" description="Helical" evidence="4">
    <location>
        <begin position="167"/>
        <end position="188"/>
    </location>
</feature>
<dbReference type="InterPro" id="IPR026355">
    <property type="entry name" value="Oxa/Form_antiport"/>
</dbReference>
<dbReference type="PROSITE" id="PS50850">
    <property type="entry name" value="MFS"/>
    <property type="match status" value="1"/>
</dbReference>
<reference evidence="7" key="1">
    <citation type="submission" date="2021-01" db="EMBL/GenBank/DDBJ databases">
        <title>Genome public.</title>
        <authorList>
            <person name="Liu C."/>
            <person name="Sun Q."/>
        </authorList>
    </citation>
    <scope>NUCLEOTIDE SEQUENCE [LARGE SCALE GENOMIC DNA]</scope>
    <source>
        <strain evidence="7">YIM B02556</strain>
    </source>
</reference>
<keyword evidence="2 4" id="KW-1133">Transmembrane helix</keyword>
<evidence type="ECO:0000313" key="6">
    <source>
        <dbReference type="EMBL" id="MBK1837194.1"/>
    </source>
</evidence>
<feature type="transmembrane region" description="Helical" evidence="4">
    <location>
        <begin position="136"/>
        <end position="155"/>
    </location>
</feature>
<protein>
    <submittedName>
        <fullName evidence="6">Oxalate/formate MFS antiporter</fullName>
    </submittedName>
</protein>
<evidence type="ECO:0000256" key="1">
    <source>
        <dbReference type="ARBA" id="ARBA00022692"/>
    </source>
</evidence>
<accession>A0ABS1F198</accession>
<keyword evidence="3 4" id="KW-0472">Membrane</keyword>
<dbReference type="Proteomes" id="UP000652760">
    <property type="component" value="Unassembled WGS sequence"/>
</dbReference>